<evidence type="ECO:0000313" key="3">
    <source>
        <dbReference type="Proteomes" id="UP001597459"/>
    </source>
</evidence>
<feature type="region of interest" description="Disordered" evidence="1">
    <location>
        <begin position="289"/>
        <end position="315"/>
    </location>
</feature>
<accession>A0ABW5N868</accession>
<keyword evidence="3" id="KW-1185">Reference proteome</keyword>
<dbReference type="EMBL" id="JBHULX010000004">
    <property type="protein sequence ID" value="MFD2590685.1"/>
    <property type="molecule type" value="Genomic_DNA"/>
</dbReference>
<sequence>MKTSHRTRQAFFAVVATITLSSCEQEASTAETANVSPPEHMISLDKATTEYNNFYTTRIAPRKTATEENRSVWFDIGQLRQHLNRMDQIAAQYQIPITKLSFLLGANAQGQRTVLIAPMTFDSQSGSHRAFTIEQQQLRFLHTDPYDNYSLIASPDTETETSLVLGTSGLVSTAETVAQYNRYYDTKVAPITDQVPHDTRICFYKKGIFSAYLDYLQQQAADNQITLDGVQVVFGVYDNTPEMGAMANHQTLFFAPTETGGKNKQTISYSIIESTKVILDFSQNTLSVPSHKTGDNQSSSIMNELGSSPPLGKDI</sequence>
<protein>
    <submittedName>
        <fullName evidence="2">Uncharacterized protein</fullName>
    </submittedName>
</protein>
<dbReference type="RefSeq" id="WP_378257274.1">
    <property type="nucleotide sequence ID" value="NZ_JBHSJV010000001.1"/>
</dbReference>
<gene>
    <name evidence="2" type="ORF">ACFSTE_07550</name>
</gene>
<dbReference type="PROSITE" id="PS51257">
    <property type="entry name" value="PROKAR_LIPOPROTEIN"/>
    <property type="match status" value="1"/>
</dbReference>
<name>A0ABW5N868_9FLAO</name>
<reference evidence="3" key="1">
    <citation type="journal article" date="2019" name="Int. J. Syst. Evol. Microbiol.">
        <title>The Global Catalogue of Microorganisms (GCM) 10K type strain sequencing project: providing services to taxonomists for standard genome sequencing and annotation.</title>
        <authorList>
            <consortium name="The Broad Institute Genomics Platform"/>
            <consortium name="The Broad Institute Genome Sequencing Center for Infectious Disease"/>
            <person name="Wu L."/>
            <person name="Ma J."/>
        </authorList>
    </citation>
    <scope>NUCLEOTIDE SEQUENCE [LARGE SCALE GENOMIC DNA]</scope>
    <source>
        <strain evidence="3">KCTC 42423</strain>
    </source>
</reference>
<proteinExistence type="predicted"/>
<comment type="caution">
    <text evidence="2">The sequence shown here is derived from an EMBL/GenBank/DDBJ whole genome shotgun (WGS) entry which is preliminary data.</text>
</comment>
<organism evidence="2 3">
    <name type="scientific">Aquimarina hainanensis</name>
    <dbReference type="NCBI Taxonomy" id="1578017"/>
    <lineage>
        <taxon>Bacteria</taxon>
        <taxon>Pseudomonadati</taxon>
        <taxon>Bacteroidota</taxon>
        <taxon>Flavobacteriia</taxon>
        <taxon>Flavobacteriales</taxon>
        <taxon>Flavobacteriaceae</taxon>
        <taxon>Aquimarina</taxon>
    </lineage>
</organism>
<evidence type="ECO:0000313" key="2">
    <source>
        <dbReference type="EMBL" id="MFD2590685.1"/>
    </source>
</evidence>
<dbReference type="Proteomes" id="UP001597459">
    <property type="component" value="Unassembled WGS sequence"/>
</dbReference>
<evidence type="ECO:0000256" key="1">
    <source>
        <dbReference type="SAM" id="MobiDB-lite"/>
    </source>
</evidence>
<feature type="compositionally biased region" description="Polar residues" evidence="1">
    <location>
        <begin position="289"/>
        <end position="306"/>
    </location>
</feature>